<accession>A0A3F3IHM4</accession>
<dbReference type="RefSeq" id="WP_069721172.1">
    <property type="nucleotide sequence ID" value="NZ_MJEL01000009.1"/>
</dbReference>
<dbReference type="InterPro" id="IPR053861">
    <property type="entry name" value="Phage_Mu_Gp45_N"/>
</dbReference>
<dbReference type="Pfam" id="PF06890">
    <property type="entry name" value="Phage_Mu_Gp45"/>
    <property type="match status" value="1"/>
</dbReference>
<dbReference type="Gene3D" id="2.20.25.540">
    <property type="match status" value="1"/>
</dbReference>
<dbReference type="Gene3D" id="6.20.170.10">
    <property type="match status" value="2"/>
</dbReference>
<comment type="caution">
    <text evidence="2">The sequence shown here is derived from an EMBL/GenBank/DDBJ whole genome shotgun (WGS) entry which is preliminary data.</text>
</comment>
<name>A0A3F3IHM4_SALER</name>
<dbReference type="EMBL" id="MJEL01000009">
    <property type="protein sequence ID" value="OEH98406.1"/>
    <property type="molecule type" value="Genomic_DNA"/>
</dbReference>
<dbReference type="InterPro" id="IPR014462">
    <property type="entry name" value="Phage_Mu_Gp45"/>
</dbReference>
<proteinExistence type="predicted"/>
<gene>
    <name evidence="2" type="ORF">BH006_17240</name>
</gene>
<dbReference type="PIRSF" id="PIRSF012337">
    <property type="entry name" value="gp45"/>
    <property type="match status" value="1"/>
</dbReference>
<protein>
    <recommendedName>
        <fullName evidence="1">Bacteriophage Mu Gp45 N-terminal domain-containing protein</fullName>
    </recommendedName>
</protein>
<feature type="domain" description="Bacteriophage Mu Gp45 N-terminal" evidence="1">
    <location>
        <begin position="25"/>
        <end position="92"/>
    </location>
</feature>
<dbReference type="Proteomes" id="UP000852880">
    <property type="component" value="Unassembled WGS sequence"/>
</dbReference>
<dbReference type="InterPro" id="IPR013046">
    <property type="entry name" value="GpV/Gp45"/>
</dbReference>
<evidence type="ECO:0000259" key="1">
    <source>
        <dbReference type="Pfam" id="PF06890"/>
    </source>
</evidence>
<dbReference type="NCBIfam" id="TIGR01644">
    <property type="entry name" value="phage_P2_V"/>
    <property type="match status" value="1"/>
</dbReference>
<organism evidence="2">
    <name type="scientific">Salmonella enterica</name>
    <name type="common">Salmonella choleraesuis</name>
    <dbReference type="NCBI Taxonomy" id="28901"/>
    <lineage>
        <taxon>Bacteria</taxon>
        <taxon>Pseudomonadati</taxon>
        <taxon>Pseudomonadota</taxon>
        <taxon>Gammaproteobacteria</taxon>
        <taxon>Enterobacterales</taxon>
        <taxon>Enterobacteriaceae</taxon>
        <taxon>Salmonella</taxon>
    </lineage>
</organism>
<sequence>MASVDVLFSRLLAPLKRSMHLLLTRGVLTGVNDSLRAQNVQMTALDDETFDDVERLQQYGQISVPLAGAEIVAGCISGIRDHAVALIIEDRRYRPTGLEPGDTGLYHFEGHRLRLTKDGRAILTCKTLEIYADERVLVDTPITTFTGDVEIQKNLTVKGNSLVEGGQIVNGTSQSKGTFTAPEAVINGVHYSGHTHHENGKGSNTGGPQ</sequence>
<dbReference type="AlphaFoldDB" id="A0A3F3IHM4"/>
<evidence type="ECO:0000313" key="2">
    <source>
        <dbReference type="EMBL" id="OEH98406.1"/>
    </source>
</evidence>
<reference evidence="2" key="1">
    <citation type="submission" date="2016-09" db="EMBL/GenBank/DDBJ databases">
        <title>Whole Genome Sequencing of Salmonella enterica subsp. enterica serovar Nottingham.</title>
        <authorList>
            <person name="Zheng J."/>
            <person name="Wang H."/>
        </authorList>
    </citation>
    <scope>NUCLEOTIDE SEQUENCE [LARGE SCALE GENOMIC DNA]</scope>
    <source>
        <strain evidence="2">CFSAN055411</strain>
    </source>
</reference>